<keyword evidence="2" id="KW-0805">Transcription regulation</keyword>
<evidence type="ECO:0000256" key="1">
    <source>
        <dbReference type="ARBA" id="ARBA00010466"/>
    </source>
</evidence>
<evidence type="ECO:0000259" key="6">
    <source>
        <dbReference type="Pfam" id="PF13545"/>
    </source>
</evidence>
<sequence>MSQVTAPQDGAAVLDAEEIEQISRAAWYYYNDGLTQNQIADMLGVSRIKVSRLLEKGRQSGLIELRINSPHQGSMALQEELIAAFGLADARVVPAAPVGTAGAARIGRAAASLLMQHLVPNDLLAIGWGDATSTTLRYMAPVFPQSNISLVSLTGGVSAYIGTTGLYGPQGFAHLIPTPLRVSSPELAEMLRLEPYVRHVLDMALTAKLAMIGVGSVARSATLVRYGYCTATEIELFTRRGAVGDILGYFYDRDGQILDLEVHRHVVAVTPQDMRQIPSVVAAAAGPEKVEAILGLLRGRLANILVTDEPTARDLLRRI</sequence>
<comment type="similarity">
    <text evidence="1">Belongs to the SorC transcriptional regulatory family.</text>
</comment>
<dbReference type="Proteomes" id="UP000219111">
    <property type="component" value="Unassembled WGS sequence"/>
</dbReference>
<feature type="domain" description="Sugar-binding" evidence="5">
    <location>
        <begin position="72"/>
        <end position="317"/>
    </location>
</feature>
<dbReference type="EMBL" id="OBMT01000006">
    <property type="protein sequence ID" value="SOC08018.1"/>
    <property type="molecule type" value="Genomic_DNA"/>
</dbReference>
<dbReference type="InterPro" id="IPR051054">
    <property type="entry name" value="SorC_transcr_regulators"/>
</dbReference>
<evidence type="ECO:0000256" key="3">
    <source>
        <dbReference type="ARBA" id="ARBA00023125"/>
    </source>
</evidence>
<dbReference type="AlphaFoldDB" id="A0A285SPT5"/>
<dbReference type="PANTHER" id="PTHR34294:SF1">
    <property type="entry name" value="TRANSCRIPTIONAL REGULATOR LSRR"/>
    <property type="match status" value="1"/>
</dbReference>
<dbReference type="Pfam" id="PF04198">
    <property type="entry name" value="Sugar-bind"/>
    <property type="match status" value="1"/>
</dbReference>
<dbReference type="InterPro" id="IPR037171">
    <property type="entry name" value="NagB/RpiA_transferase-like"/>
</dbReference>
<dbReference type="Gene3D" id="3.40.50.1360">
    <property type="match status" value="1"/>
</dbReference>
<evidence type="ECO:0000313" key="8">
    <source>
        <dbReference type="Proteomes" id="UP000219111"/>
    </source>
</evidence>
<keyword evidence="3 7" id="KW-0238">DNA-binding</keyword>
<evidence type="ECO:0000256" key="4">
    <source>
        <dbReference type="ARBA" id="ARBA00023163"/>
    </source>
</evidence>
<evidence type="ECO:0000256" key="2">
    <source>
        <dbReference type="ARBA" id="ARBA00023015"/>
    </source>
</evidence>
<accession>A0A285SPT5</accession>
<dbReference type="InterPro" id="IPR036390">
    <property type="entry name" value="WH_DNA-bd_sf"/>
</dbReference>
<dbReference type="SUPFAM" id="SSF46785">
    <property type="entry name" value="Winged helix' DNA-binding domain"/>
    <property type="match status" value="1"/>
</dbReference>
<dbReference type="RefSeq" id="WP_097070079.1">
    <property type="nucleotide sequence ID" value="NZ_OBMT01000006.1"/>
</dbReference>
<dbReference type="Gene3D" id="1.10.10.10">
    <property type="entry name" value="Winged helix-like DNA-binding domain superfamily/Winged helix DNA-binding domain"/>
    <property type="match status" value="1"/>
</dbReference>
<dbReference type="PANTHER" id="PTHR34294">
    <property type="entry name" value="TRANSCRIPTIONAL REGULATOR-RELATED"/>
    <property type="match status" value="1"/>
</dbReference>
<dbReference type="GO" id="GO:0006355">
    <property type="term" value="P:regulation of DNA-templated transcription"/>
    <property type="evidence" value="ECO:0007669"/>
    <property type="project" value="InterPro"/>
</dbReference>
<proteinExistence type="inferred from homology"/>
<dbReference type="InterPro" id="IPR036388">
    <property type="entry name" value="WH-like_DNA-bd_sf"/>
</dbReference>
<dbReference type="Pfam" id="PF13545">
    <property type="entry name" value="HTH_Crp_2"/>
    <property type="match status" value="1"/>
</dbReference>
<dbReference type="InterPro" id="IPR007324">
    <property type="entry name" value="Sugar-bd_dom_put"/>
</dbReference>
<evidence type="ECO:0000259" key="5">
    <source>
        <dbReference type="Pfam" id="PF04198"/>
    </source>
</evidence>
<keyword evidence="8" id="KW-1185">Reference proteome</keyword>
<dbReference type="SUPFAM" id="SSF100950">
    <property type="entry name" value="NagB/RpiA/CoA transferase-like"/>
    <property type="match status" value="1"/>
</dbReference>
<reference evidence="8" key="1">
    <citation type="submission" date="2017-08" db="EMBL/GenBank/DDBJ databases">
        <authorList>
            <person name="Varghese N."/>
            <person name="Submissions S."/>
        </authorList>
    </citation>
    <scope>NUCLEOTIDE SEQUENCE [LARGE SCALE GENOMIC DNA]</scope>
    <source>
        <strain evidence="8">JA276</strain>
    </source>
</reference>
<protein>
    <submittedName>
        <fullName evidence="7">DNA-binding transcriptional regulator LsrR (DeoR family)</fullName>
    </submittedName>
</protein>
<evidence type="ECO:0000313" key="7">
    <source>
        <dbReference type="EMBL" id="SOC08018.1"/>
    </source>
</evidence>
<name>A0A285SPT5_9RHOB</name>
<dbReference type="GO" id="GO:0030246">
    <property type="term" value="F:carbohydrate binding"/>
    <property type="evidence" value="ECO:0007669"/>
    <property type="project" value="InterPro"/>
</dbReference>
<keyword evidence="4" id="KW-0804">Transcription</keyword>
<gene>
    <name evidence="7" type="ORF">SAMN05877831_106121</name>
</gene>
<organism evidence="7 8">
    <name type="scientific">Rhodobacter maris</name>
    <dbReference type="NCBI Taxonomy" id="446682"/>
    <lineage>
        <taxon>Bacteria</taxon>
        <taxon>Pseudomonadati</taxon>
        <taxon>Pseudomonadota</taxon>
        <taxon>Alphaproteobacteria</taxon>
        <taxon>Rhodobacterales</taxon>
        <taxon>Rhodobacter group</taxon>
        <taxon>Rhodobacter</taxon>
    </lineage>
</organism>
<feature type="domain" description="HTH crp-type" evidence="6">
    <location>
        <begin position="33"/>
        <end position="66"/>
    </location>
</feature>
<dbReference type="GO" id="GO:0003677">
    <property type="term" value="F:DNA binding"/>
    <property type="evidence" value="ECO:0007669"/>
    <property type="project" value="UniProtKB-KW"/>
</dbReference>
<dbReference type="OrthoDB" id="9808171at2"/>
<dbReference type="InterPro" id="IPR012318">
    <property type="entry name" value="HTH_CRP"/>
</dbReference>